<dbReference type="AlphaFoldDB" id="A0AAE2VCH5"/>
<feature type="transmembrane region" description="Helical" evidence="1">
    <location>
        <begin position="311"/>
        <end position="333"/>
    </location>
</feature>
<sequence>MRQILTIFWDSYRLLTAKKLFWVALGLSVLIGLIYASISFHEEGMSVFFGAYTLESGILNTTGPLAKYIYLTMFTDVLVPFWLGLFAIVLALLSVCPVFPNFLEGGSIDIAVSKPISRVTLFVSKYLSSLLFVAIQVFVFSLIVFVAFGLRMESWNFGIFWAVPLMVFVFSLIYCVAVLTAVWTKSTLLSLLMAFLVWGVSWGIQVAEGFIYRLAYTAPASGLTLDMGTGQTQISDEPQAVDSDLAKFHGLLKMVETPLPKTREATYLLKKKIKIDGRNLTQAGAFIQPVDDVERNQHMAEEDYDNRHSEFFVVGTSLAFELVILSIAGFFFVRKDY</sequence>
<evidence type="ECO:0000313" key="3">
    <source>
        <dbReference type="Proteomes" id="UP000634206"/>
    </source>
</evidence>
<organism evidence="2 3">
    <name type="scientific">Oceaniferula flava</name>
    <dbReference type="NCBI Taxonomy" id="2800421"/>
    <lineage>
        <taxon>Bacteria</taxon>
        <taxon>Pseudomonadati</taxon>
        <taxon>Verrucomicrobiota</taxon>
        <taxon>Verrucomicrobiia</taxon>
        <taxon>Verrucomicrobiales</taxon>
        <taxon>Verrucomicrobiaceae</taxon>
        <taxon>Oceaniferula</taxon>
    </lineage>
</organism>
<evidence type="ECO:0000256" key="1">
    <source>
        <dbReference type="SAM" id="Phobius"/>
    </source>
</evidence>
<dbReference type="RefSeq" id="WP_309488037.1">
    <property type="nucleotide sequence ID" value="NZ_JAENIG010000001.1"/>
</dbReference>
<dbReference type="Proteomes" id="UP000634206">
    <property type="component" value="Unassembled WGS sequence"/>
</dbReference>
<keyword evidence="1" id="KW-0472">Membrane</keyword>
<keyword evidence="1" id="KW-0812">Transmembrane</keyword>
<evidence type="ECO:0000313" key="2">
    <source>
        <dbReference type="EMBL" id="MBK1853439.1"/>
    </source>
</evidence>
<feature type="transmembrane region" description="Helical" evidence="1">
    <location>
        <begin position="123"/>
        <end position="147"/>
    </location>
</feature>
<gene>
    <name evidence="2" type="ORF">JIN83_00555</name>
</gene>
<name>A0AAE2VCH5_9BACT</name>
<protein>
    <submittedName>
        <fullName evidence="2">ABC transporter permease</fullName>
    </submittedName>
</protein>
<proteinExistence type="predicted"/>
<feature type="transmembrane region" description="Helical" evidence="1">
    <location>
        <begin position="20"/>
        <end position="38"/>
    </location>
</feature>
<dbReference type="EMBL" id="JAENIG010000001">
    <property type="protein sequence ID" value="MBK1853439.1"/>
    <property type="molecule type" value="Genomic_DNA"/>
</dbReference>
<keyword evidence="1" id="KW-1133">Transmembrane helix</keyword>
<reference evidence="2" key="1">
    <citation type="submission" date="2021-01" db="EMBL/GenBank/DDBJ databases">
        <title>Modified the classification status of verrucomicrobia.</title>
        <authorList>
            <person name="Feng X."/>
        </authorList>
    </citation>
    <scope>NUCLEOTIDE SEQUENCE</scope>
    <source>
        <strain evidence="2">5K15</strain>
    </source>
</reference>
<comment type="caution">
    <text evidence="2">The sequence shown here is derived from an EMBL/GenBank/DDBJ whole genome shotgun (WGS) entry which is preliminary data.</text>
</comment>
<feature type="transmembrane region" description="Helical" evidence="1">
    <location>
        <begin position="188"/>
        <end position="207"/>
    </location>
</feature>
<keyword evidence="3" id="KW-1185">Reference proteome</keyword>
<accession>A0AAE2VCH5</accession>
<feature type="transmembrane region" description="Helical" evidence="1">
    <location>
        <begin position="159"/>
        <end position="181"/>
    </location>
</feature>
<feature type="transmembrane region" description="Helical" evidence="1">
    <location>
        <begin position="81"/>
        <end position="103"/>
    </location>
</feature>